<comment type="caution">
    <text evidence="3">The sequence shown here is derived from an EMBL/GenBank/DDBJ whole genome shotgun (WGS) entry which is preliminary data.</text>
</comment>
<keyword evidence="4" id="KW-1185">Reference proteome</keyword>
<dbReference type="PANTHER" id="PTHR43592">
    <property type="entry name" value="CAAX AMINO TERMINAL PROTEASE"/>
    <property type="match status" value="1"/>
</dbReference>
<dbReference type="PANTHER" id="PTHR43592:SF15">
    <property type="entry name" value="CAAX AMINO TERMINAL PROTEASE FAMILY PROTEIN"/>
    <property type="match status" value="1"/>
</dbReference>
<accession>A0A841EFG7</accession>
<evidence type="ECO:0000313" key="3">
    <source>
        <dbReference type="EMBL" id="MBB5999150.1"/>
    </source>
</evidence>
<feature type="transmembrane region" description="Helical" evidence="1">
    <location>
        <begin position="178"/>
        <end position="199"/>
    </location>
</feature>
<dbReference type="InterPro" id="IPR003675">
    <property type="entry name" value="Rce1/LyrA-like_dom"/>
</dbReference>
<keyword evidence="3" id="KW-0645">Protease</keyword>
<feature type="transmembrane region" description="Helical" evidence="1">
    <location>
        <begin position="142"/>
        <end position="166"/>
    </location>
</feature>
<name>A0A841EFG7_9ACTN</name>
<dbReference type="GO" id="GO:0006508">
    <property type="term" value="P:proteolysis"/>
    <property type="evidence" value="ECO:0007669"/>
    <property type="project" value="UniProtKB-KW"/>
</dbReference>
<dbReference type="EMBL" id="JACHLY010000001">
    <property type="protein sequence ID" value="MBB5999150.1"/>
    <property type="molecule type" value="Genomic_DNA"/>
</dbReference>
<feature type="transmembrane region" description="Helical" evidence="1">
    <location>
        <begin position="89"/>
        <end position="106"/>
    </location>
</feature>
<feature type="transmembrane region" description="Helical" evidence="1">
    <location>
        <begin position="266"/>
        <end position="288"/>
    </location>
</feature>
<keyword evidence="3" id="KW-0378">Hydrolase</keyword>
<dbReference type="GO" id="GO:0080120">
    <property type="term" value="P:CAAX-box protein maturation"/>
    <property type="evidence" value="ECO:0007669"/>
    <property type="project" value="UniProtKB-ARBA"/>
</dbReference>
<dbReference type="Proteomes" id="UP000578077">
    <property type="component" value="Unassembled WGS sequence"/>
</dbReference>
<evidence type="ECO:0000313" key="4">
    <source>
        <dbReference type="Proteomes" id="UP000578077"/>
    </source>
</evidence>
<gene>
    <name evidence="3" type="ORF">HNR25_002901</name>
</gene>
<dbReference type="Pfam" id="PF02517">
    <property type="entry name" value="Rce1-like"/>
    <property type="match status" value="1"/>
</dbReference>
<feature type="transmembrane region" description="Helical" evidence="1">
    <location>
        <begin position="112"/>
        <end position="130"/>
    </location>
</feature>
<feature type="transmembrane region" description="Helical" evidence="1">
    <location>
        <begin position="236"/>
        <end position="254"/>
    </location>
</feature>
<sequence length="290" mass="30932">MRQLHSGPAVEYAMTATGLAFYAAAFAGLLLSGTTTISPSADPGAARITLWAAVVPVLAAMVLARLVPPRVPVPEPLTDLDGRRITRETWVLVAAAVVFPVAVAGISDTLWYPSAKVLLFLIVPLAAFRLNRGGEGPRARAVPAPATWLAPLPAAAAWVLLSEVVFARPLTQDLPDPITLAVGSLITLLTAGVLEEVFYRGWLQTRLEAAFGPWPAILIGSLLFALMHAGSHLDGGASWVGIASLVAYHGMFGLMQGYLWARYRNIWVLIAIHAVVNLVYVDFLVQAVTQ</sequence>
<dbReference type="GO" id="GO:0004175">
    <property type="term" value="F:endopeptidase activity"/>
    <property type="evidence" value="ECO:0007669"/>
    <property type="project" value="UniProtKB-ARBA"/>
</dbReference>
<evidence type="ECO:0000259" key="2">
    <source>
        <dbReference type="Pfam" id="PF02517"/>
    </source>
</evidence>
<feature type="transmembrane region" description="Helical" evidence="1">
    <location>
        <begin position="211"/>
        <end position="230"/>
    </location>
</feature>
<organism evidence="3 4">
    <name type="scientific">Streptomonospora salina</name>
    <dbReference type="NCBI Taxonomy" id="104205"/>
    <lineage>
        <taxon>Bacteria</taxon>
        <taxon>Bacillati</taxon>
        <taxon>Actinomycetota</taxon>
        <taxon>Actinomycetes</taxon>
        <taxon>Streptosporangiales</taxon>
        <taxon>Nocardiopsidaceae</taxon>
        <taxon>Streptomonospora</taxon>
    </lineage>
</organism>
<dbReference type="RefSeq" id="WP_184635881.1">
    <property type="nucleotide sequence ID" value="NZ_BAABKT010000010.1"/>
</dbReference>
<feature type="transmembrane region" description="Helical" evidence="1">
    <location>
        <begin position="45"/>
        <end position="68"/>
    </location>
</feature>
<evidence type="ECO:0000256" key="1">
    <source>
        <dbReference type="SAM" id="Phobius"/>
    </source>
</evidence>
<protein>
    <submittedName>
        <fullName evidence="3">Membrane protease YdiL (CAAX protease family)</fullName>
    </submittedName>
</protein>
<keyword evidence="1" id="KW-0812">Transmembrane</keyword>
<proteinExistence type="predicted"/>
<keyword evidence="1" id="KW-0472">Membrane</keyword>
<feature type="domain" description="CAAX prenyl protease 2/Lysostaphin resistance protein A-like" evidence="2">
    <location>
        <begin position="180"/>
        <end position="279"/>
    </location>
</feature>
<dbReference type="AlphaFoldDB" id="A0A841EFG7"/>
<keyword evidence="1" id="KW-1133">Transmembrane helix</keyword>
<reference evidence="3 4" key="1">
    <citation type="submission" date="2020-08" db="EMBL/GenBank/DDBJ databases">
        <title>Sequencing the genomes of 1000 actinobacteria strains.</title>
        <authorList>
            <person name="Klenk H.-P."/>
        </authorList>
    </citation>
    <scope>NUCLEOTIDE SEQUENCE [LARGE SCALE GENOMIC DNA]</scope>
    <source>
        <strain evidence="3 4">DSM 44593</strain>
    </source>
</reference>
<feature type="transmembrane region" description="Helical" evidence="1">
    <location>
        <begin position="12"/>
        <end position="33"/>
    </location>
</feature>